<dbReference type="Pfam" id="PF13384">
    <property type="entry name" value="HTH_23"/>
    <property type="match status" value="1"/>
</dbReference>
<protein>
    <submittedName>
        <fullName evidence="2">Helix-turn-helix domain-containing protein</fullName>
    </submittedName>
</protein>
<comment type="caution">
    <text evidence="2">The sequence shown here is derived from an EMBL/GenBank/DDBJ whole genome shotgun (WGS) entry which is preliminary data.</text>
</comment>
<sequence>MVGRRHGSEEIADKLAQADELAAKGKNQQAISKALGISVMTYHRWRKLRAPPSAKSQDHSEPRRAAAPPATSPVADSPFLDGATRLHELETENSRLRRLVTDLLLEKIGLEEELRERSESSPRRSRRG</sequence>
<evidence type="ECO:0000313" key="3">
    <source>
        <dbReference type="Proteomes" id="UP001165652"/>
    </source>
</evidence>
<reference evidence="2" key="2">
    <citation type="submission" date="2023-02" db="EMBL/GenBank/DDBJ databases">
        <authorList>
            <person name="Rayyan A."/>
            <person name="Meyer T."/>
            <person name="Kyndt J.A."/>
        </authorList>
    </citation>
    <scope>NUCLEOTIDE SEQUENCE</scope>
    <source>
        <strain evidence="2">DSM 9987</strain>
    </source>
</reference>
<feature type="compositionally biased region" description="Low complexity" evidence="1">
    <location>
        <begin position="65"/>
        <end position="78"/>
    </location>
</feature>
<keyword evidence="3" id="KW-1185">Reference proteome</keyword>
<dbReference type="EMBL" id="JAQQLI010000019">
    <property type="protein sequence ID" value="MDC7786724.1"/>
    <property type="molecule type" value="Genomic_DNA"/>
</dbReference>
<dbReference type="RefSeq" id="WP_272777572.1">
    <property type="nucleotide sequence ID" value="NZ_JAQQLI010000019.1"/>
</dbReference>
<evidence type="ECO:0000256" key="1">
    <source>
        <dbReference type="SAM" id="MobiDB-lite"/>
    </source>
</evidence>
<name>A0ABT5JBT5_RHOTP</name>
<feature type="region of interest" description="Disordered" evidence="1">
    <location>
        <begin position="48"/>
        <end position="79"/>
    </location>
</feature>
<gene>
    <name evidence="2" type="ORF">PQJ73_13600</name>
</gene>
<organism evidence="2 3">
    <name type="scientific">Rhodoplanes tepidamans</name>
    <name type="common">Rhodoplanes cryptolactis</name>
    <dbReference type="NCBI Taxonomy" id="200616"/>
    <lineage>
        <taxon>Bacteria</taxon>
        <taxon>Pseudomonadati</taxon>
        <taxon>Pseudomonadota</taxon>
        <taxon>Alphaproteobacteria</taxon>
        <taxon>Hyphomicrobiales</taxon>
        <taxon>Nitrobacteraceae</taxon>
        <taxon>Rhodoplanes</taxon>
    </lineage>
</organism>
<evidence type="ECO:0000313" key="2">
    <source>
        <dbReference type="EMBL" id="MDC7786724.1"/>
    </source>
</evidence>
<reference evidence="2" key="1">
    <citation type="journal article" date="2023" name="Microbiol Resour">
        <title>Genome Sequences of Rhodoplanes serenus and Two Thermotolerant Strains, Rhodoplanes tepidamans and 'Rhodoplanes cryptolactis,' Further Refine the Genus.</title>
        <authorList>
            <person name="Rayyan A.A."/>
            <person name="Kyndt J.A."/>
        </authorList>
    </citation>
    <scope>NUCLEOTIDE SEQUENCE</scope>
    <source>
        <strain evidence="2">DSM 9987</strain>
    </source>
</reference>
<dbReference type="Proteomes" id="UP001165652">
    <property type="component" value="Unassembled WGS sequence"/>
</dbReference>
<accession>A0ABT5JBT5</accession>
<proteinExistence type="predicted"/>